<keyword evidence="11" id="KW-1185">Reference proteome</keyword>
<proteinExistence type="predicted"/>
<dbReference type="PANTHER" id="PTHR43394:SF1">
    <property type="entry name" value="ATP-BINDING CASSETTE SUB-FAMILY B MEMBER 10, MITOCHONDRIAL"/>
    <property type="match status" value="1"/>
</dbReference>
<feature type="domain" description="ABC transmembrane type-1" evidence="9">
    <location>
        <begin position="19"/>
        <end position="319"/>
    </location>
</feature>
<comment type="subcellular location">
    <subcellularLocation>
        <location evidence="1">Cell membrane</location>
        <topology evidence="1">Multi-pass membrane protein</topology>
    </subcellularLocation>
</comment>
<dbReference type="RefSeq" id="WP_206584728.1">
    <property type="nucleotide sequence ID" value="NZ_JAFKCU010000001.1"/>
</dbReference>
<dbReference type="SMART" id="SM00382">
    <property type="entry name" value="AAA"/>
    <property type="match status" value="1"/>
</dbReference>
<comment type="caution">
    <text evidence="10">The sequence shown here is derived from an EMBL/GenBank/DDBJ whole genome shotgun (WGS) entry which is preliminary data.</text>
</comment>
<keyword evidence="4 10" id="KW-0067">ATP-binding</keyword>
<feature type="domain" description="ABC transporter" evidence="8">
    <location>
        <begin position="351"/>
        <end position="586"/>
    </location>
</feature>
<dbReference type="InterPro" id="IPR036640">
    <property type="entry name" value="ABC1_TM_sf"/>
</dbReference>
<evidence type="ECO:0000259" key="8">
    <source>
        <dbReference type="PROSITE" id="PS50893"/>
    </source>
</evidence>
<keyword evidence="5 7" id="KW-1133">Transmembrane helix</keyword>
<dbReference type="SUPFAM" id="SSF90123">
    <property type="entry name" value="ABC transporter transmembrane region"/>
    <property type="match status" value="1"/>
</dbReference>
<dbReference type="InterPro" id="IPR003593">
    <property type="entry name" value="AAA+_ATPase"/>
</dbReference>
<dbReference type="Gene3D" id="3.40.50.300">
    <property type="entry name" value="P-loop containing nucleotide triphosphate hydrolases"/>
    <property type="match status" value="1"/>
</dbReference>
<evidence type="ECO:0000256" key="7">
    <source>
        <dbReference type="SAM" id="Phobius"/>
    </source>
</evidence>
<dbReference type="InterPro" id="IPR039421">
    <property type="entry name" value="Type_1_exporter"/>
</dbReference>
<dbReference type="InterPro" id="IPR003439">
    <property type="entry name" value="ABC_transporter-like_ATP-bd"/>
</dbReference>
<protein>
    <submittedName>
        <fullName evidence="10">ABC transporter ATP-binding protein</fullName>
    </submittedName>
</protein>
<dbReference type="Pfam" id="PF00005">
    <property type="entry name" value="ABC_tran"/>
    <property type="match status" value="1"/>
</dbReference>
<dbReference type="EMBL" id="JAFKCU010000001">
    <property type="protein sequence ID" value="MBN7814061.1"/>
    <property type="molecule type" value="Genomic_DNA"/>
</dbReference>
<dbReference type="Proteomes" id="UP000664480">
    <property type="component" value="Unassembled WGS sequence"/>
</dbReference>
<feature type="transmembrane region" description="Helical" evidence="7">
    <location>
        <begin position="151"/>
        <end position="170"/>
    </location>
</feature>
<feature type="transmembrane region" description="Helical" evidence="7">
    <location>
        <begin position="68"/>
        <end position="94"/>
    </location>
</feature>
<keyword evidence="6 7" id="KW-0472">Membrane</keyword>
<keyword evidence="3" id="KW-0547">Nucleotide-binding</keyword>
<dbReference type="PROSITE" id="PS50893">
    <property type="entry name" value="ABC_TRANSPORTER_2"/>
    <property type="match status" value="1"/>
</dbReference>
<dbReference type="PANTHER" id="PTHR43394">
    <property type="entry name" value="ATP-DEPENDENT PERMEASE MDL1, MITOCHONDRIAL"/>
    <property type="match status" value="1"/>
</dbReference>
<evidence type="ECO:0000313" key="11">
    <source>
        <dbReference type="Proteomes" id="UP000664480"/>
    </source>
</evidence>
<dbReference type="PROSITE" id="PS50929">
    <property type="entry name" value="ABC_TM1F"/>
    <property type="match status" value="1"/>
</dbReference>
<keyword evidence="2 7" id="KW-0812">Transmembrane</keyword>
<dbReference type="PROSITE" id="PS00211">
    <property type="entry name" value="ABC_TRANSPORTER_1"/>
    <property type="match status" value="1"/>
</dbReference>
<evidence type="ECO:0000259" key="9">
    <source>
        <dbReference type="PROSITE" id="PS50929"/>
    </source>
</evidence>
<accession>A0ABS3CC05</accession>
<dbReference type="InterPro" id="IPR011527">
    <property type="entry name" value="ABC1_TM_dom"/>
</dbReference>
<dbReference type="Pfam" id="PF00664">
    <property type="entry name" value="ABC_membrane"/>
    <property type="match status" value="1"/>
</dbReference>
<evidence type="ECO:0000256" key="6">
    <source>
        <dbReference type="ARBA" id="ARBA00023136"/>
    </source>
</evidence>
<organism evidence="10 11">
    <name type="scientific">Algoriphagus pacificus</name>
    <dbReference type="NCBI Taxonomy" id="2811234"/>
    <lineage>
        <taxon>Bacteria</taxon>
        <taxon>Pseudomonadati</taxon>
        <taxon>Bacteroidota</taxon>
        <taxon>Cytophagia</taxon>
        <taxon>Cytophagales</taxon>
        <taxon>Cyclobacteriaceae</taxon>
        <taxon>Algoriphagus</taxon>
    </lineage>
</organism>
<evidence type="ECO:0000256" key="3">
    <source>
        <dbReference type="ARBA" id="ARBA00022741"/>
    </source>
</evidence>
<gene>
    <name evidence="10" type="ORF">J0A69_01420</name>
</gene>
<evidence type="ECO:0000256" key="2">
    <source>
        <dbReference type="ARBA" id="ARBA00022692"/>
    </source>
</evidence>
<feature type="transmembrane region" description="Helical" evidence="7">
    <location>
        <begin position="12"/>
        <end position="34"/>
    </location>
</feature>
<reference evidence="10 11" key="1">
    <citation type="submission" date="2021-03" db="EMBL/GenBank/DDBJ databases">
        <title>novel species isolated from a fishpond in China.</title>
        <authorList>
            <person name="Lu H."/>
            <person name="Cai Z."/>
        </authorList>
    </citation>
    <scope>NUCLEOTIDE SEQUENCE [LARGE SCALE GENOMIC DNA]</scope>
    <source>
        <strain evidence="10 11">YJ13C</strain>
    </source>
</reference>
<dbReference type="SUPFAM" id="SSF52540">
    <property type="entry name" value="P-loop containing nucleoside triphosphate hydrolases"/>
    <property type="match status" value="1"/>
</dbReference>
<dbReference type="Gene3D" id="1.20.1560.10">
    <property type="entry name" value="ABC transporter type 1, transmembrane domain"/>
    <property type="match status" value="1"/>
</dbReference>
<dbReference type="InterPro" id="IPR027417">
    <property type="entry name" value="P-loop_NTPase"/>
</dbReference>
<evidence type="ECO:0000313" key="10">
    <source>
        <dbReference type="EMBL" id="MBN7814061.1"/>
    </source>
</evidence>
<feature type="transmembrane region" description="Helical" evidence="7">
    <location>
        <begin position="259"/>
        <end position="284"/>
    </location>
</feature>
<feature type="transmembrane region" description="Helical" evidence="7">
    <location>
        <begin position="296"/>
        <end position="317"/>
    </location>
</feature>
<evidence type="ECO:0000256" key="4">
    <source>
        <dbReference type="ARBA" id="ARBA00022840"/>
    </source>
</evidence>
<feature type="transmembrane region" description="Helical" evidence="7">
    <location>
        <begin position="176"/>
        <end position="198"/>
    </location>
</feature>
<evidence type="ECO:0000256" key="5">
    <source>
        <dbReference type="ARBA" id="ARBA00022989"/>
    </source>
</evidence>
<name>A0ABS3CC05_9BACT</name>
<evidence type="ECO:0000256" key="1">
    <source>
        <dbReference type="ARBA" id="ARBA00004651"/>
    </source>
</evidence>
<dbReference type="CDD" id="cd18541">
    <property type="entry name" value="ABC_6TM_TmrB_like"/>
    <property type="match status" value="1"/>
</dbReference>
<sequence>MKPLWRLNKYLYKYKGLLLLGIVFTVISNIFVIIPAQLVRLAIDYVVESFSIFKPLELGGSGENAREIFLQFVFVFGILILVMALLRGFFLFLIRQTIIIMSRRIEYDMKNEIFEHYQNLPLSFYRKNSTGDLMARITEDVSRVRMYLGPAIMYGLNLLILFPLVITYMISVNPELTLYSLLPLPVLSLSIYFVNNLINERSEKIQRSLSGLSTFVQEAFSGIRVIKAFVREEDSARDFTDASEDYKIKSIRLTRVNALFFPIIMALVGISTIITVYVGGMQVISGEIGYGIIAEFILYVNMLTWPVTSLGWVTSIVQRAAASQTRINEFLDQKNDILSTENIETEIAGKIKVENLSFVYPDSGIKALDNVSFEIQSGQTLGIIGTTGSGKSTIANLLMRMYDPSSGTIKIDNRTIEKYNLSSLRKQIGYVPQDVFLFSDSIGNNIAFGLDYADKDKIIKAAQDADVYQNIIDFPNGFETMLGERGITLSGGQKQRVSIARAIAKEPKILILDDCLSAVDTKTENVILNALKKIMKNRTSVIISHRVSSAKLADQIIVLDDGKIIESGNHESLMAERGVYAELFEKQTQAGESIEGTSL</sequence>
<dbReference type="GO" id="GO:0005524">
    <property type="term" value="F:ATP binding"/>
    <property type="evidence" value="ECO:0007669"/>
    <property type="project" value="UniProtKB-KW"/>
</dbReference>
<dbReference type="InterPro" id="IPR017871">
    <property type="entry name" value="ABC_transporter-like_CS"/>
</dbReference>